<keyword evidence="1" id="KW-0511">Multifunctional enzyme</keyword>
<gene>
    <name evidence="3" type="ordered locus">LOC_Os12g21600</name>
</gene>
<organism evidence="3">
    <name type="scientific">Oryza sativa subsp. japonica</name>
    <name type="common">Rice</name>
    <dbReference type="NCBI Taxonomy" id="39947"/>
    <lineage>
        <taxon>Eukaryota</taxon>
        <taxon>Viridiplantae</taxon>
        <taxon>Streptophyta</taxon>
        <taxon>Embryophyta</taxon>
        <taxon>Tracheophyta</taxon>
        <taxon>Spermatophyta</taxon>
        <taxon>Magnoliopsida</taxon>
        <taxon>Liliopsida</taxon>
        <taxon>Poales</taxon>
        <taxon>Poaceae</taxon>
        <taxon>BOP clade</taxon>
        <taxon>Oryzoideae</taxon>
        <taxon>Oryzeae</taxon>
        <taxon>Oryzinae</taxon>
        <taxon>Oryza</taxon>
        <taxon>Oryza sativa</taxon>
    </lineage>
</organism>
<dbReference type="InterPro" id="IPR050951">
    <property type="entry name" value="Retrovirus_Pol_polyprotein"/>
</dbReference>
<accession>Q2QT75</accession>
<protein>
    <submittedName>
        <fullName evidence="3">Retrotransposon protein, putative, Ty3-gypsy subclass</fullName>
    </submittedName>
</protein>
<dbReference type="CDD" id="cd09274">
    <property type="entry name" value="RNase_HI_RT_Ty3"/>
    <property type="match status" value="1"/>
</dbReference>
<dbReference type="Pfam" id="PF24626">
    <property type="entry name" value="SH3_Tf2-1"/>
    <property type="match status" value="1"/>
</dbReference>
<dbReference type="InterPro" id="IPR043128">
    <property type="entry name" value="Rev_trsase/Diguanyl_cyclase"/>
</dbReference>
<dbReference type="GO" id="GO:0003824">
    <property type="term" value="F:catalytic activity"/>
    <property type="evidence" value="ECO:0007669"/>
    <property type="project" value="UniProtKB-KW"/>
</dbReference>
<dbReference type="Gene3D" id="3.10.10.10">
    <property type="entry name" value="HIV Type 1 Reverse Transcriptase, subunit A, domain 1"/>
    <property type="match status" value="1"/>
</dbReference>
<dbReference type="PROSITE" id="PS50878">
    <property type="entry name" value="RT_POL"/>
    <property type="match status" value="1"/>
</dbReference>
<sequence length="600" mass="69275">MALIPTCHTQKFTKALSPHHEENCSGKIKPSEASAPLPQAAQLGYKPNIFSFWIFFLQLRFDDYCKGMKTGLWLRDRKNRPKGCDMCVDYLALNEVTIKNKYPLPRIDVLFDQLKGTKVFSKIELRSGYHQLRIREEDIPKTAFTTRYGLYECTVMSFGLTNAPAFFINLMNKVFTEFRDKFVVVFIDDILIYSKSEEEHEQHLRLVLEKLQEHQLYAKFSKCDFWLSEVKFLGHVITAQGVAVDLSNVESVTKIARPRTQLLKKDEKFKWTAECDKSFEELKKKLVSAPVLILPDQTKDFQIYCDASRHGLGCVLMQEGRVVAYASRQLRPHEGNYPTHDLELAAVRRWLELIKDYDMSIHYHPGKANVVADALSRKSYCNALCTEDMCKELQQELEHLNLGLVEHGYVAALEARPTLVDQVRAAQVNDPEIAELKKNMRVEKARDFHEDEHSTIWLGERLCIPDDKELKDLILTEAHQTHYSIHPGGTKMYPRPQRKVLVGCDIRGVQRFQTKGKLAPRFVGPYKILERRGEVAYQLELPSNMIGIHDVFHVSQLKKCLRVPEEQADSEHIDIQEDLTYMEKPVEPPLKRRSNLGKGR</sequence>
<dbReference type="InterPro" id="IPR000477">
    <property type="entry name" value="RT_dom"/>
</dbReference>
<name>Q2QT75_ORYSJ</name>
<dbReference type="CDD" id="cd01647">
    <property type="entry name" value="RT_LTR"/>
    <property type="match status" value="1"/>
</dbReference>
<dbReference type="SUPFAM" id="SSF56672">
    <property type="entry name" value="DNA/RNA polymerases"/>
    <property type="match status" value="1"/>
</dbReference>
<dbReference type="InterPro" id="IPR043502">
    <property type="entry name" value="DNA/RNA_pol_sf"/>
</dbReference>
<dbReference type="InterPro" id="IPR056924">
    <property type="entry name" value="SH3_Tf2-1"/>
</dbReference>
<dbReference type="InterPro" id="IPR041577">
    <property type="entry name" value="RT_RNaseH_2"/>
</dbReference>
<reference evidence="3" key="1">
    <citation type="journal article" date="2005" name="BMC Biol.">
        <title>The sequence of rice chromosomes 11 and 12, rich in disease resistance genes and recent gene duplications.</title>
        <authorList>
            <consortium name="The rice chromosomes 11 and 12 sequencing consortia"/>
        </authorList>
    </citation>
    <scope>NUCLEOTIDE SEQUENCE [LARGE SCALE GENOMIC DNA]</scope>
</reference>
<dbReference type="PANTHER" id="PTHR37984">
    <property type="entry name" value="PROTEIN CBG26694"/>
    <property type="match status" value="1"/>
</dbReference>
<dbReference type="AlphaFoldDB" id="Q2QT75"/>
<dbReference type="Gene3D" id="3.30.70.270">
    <property type="match status" value="2"/>
</dbReference>
<feature type="domain" description="Reverse transcriptase" evidence="2">
    <location>
        <begin position="1"/>
        <end position="237"/>
    </location>
</feature>
<dbReference type="PANTHER" id="PTHR37984:SF5">
    <property type="entry name" value="PROTEIN NYNRIN-LIKE"/>
    <property type="match status" value="1"/>
</dbReference>
<evidence type="ECO:0000313" key="3">
    <source>
        <dbReference type="EMBL" id="ABA97532.1"/>
    </source>
</evidence>
<evidence type="ECO:0000259" key="2">
    <source>
        <dbReference type="PROSITE" id="PS50878"/>
    </source>
</evidence>
<dbReference type="EMBL" id="DP000011">
    <property type="protein sequence ID" value="ABA97532.1"/>
    <property type="molecule type" value="Genomic_DNA"/>
</dbReference>
<dbReference type="Pfam" id="PF17919">
    <property type="entry name" value="RT_RNaseH_2"/>
    <property type="match status" value="1"/>
</dbReference>
<proteinExistence type="predicted"/>
<reference evidence="3" key="3">
    <citation type="submission" date="2006-01" db="EMBL/GenBank/DDBJ databases">
        <authorList>
            <person name="Buell R."/>
        </authorList>
    </citation>
    <scope>NUCLEOTIDE SEQUENCE</scope>
</reference>
<reference evidence="3" key="2">
    <citation type="submission" date="2005-04" db="EMBL/GenBank/DDBJ databases">
        <authorList>
            <person name="Buell C.R."/>
            <person name="Wing R.A."/>
            <person name="McCombie W.A."/>
            <person name="Ouyang S."/>
        </authorList>
    </citation>
    <scope>NUCLEOTIDE SEQUENCE</scope>
</reference>
<dbReference type="Pfam" id="PF00078">
    <property type="entry name" value="RVT_1"/>
    <property type="match status" value="1"/>
</dbReference>
<evidence type="ECO:0000256" key="1">
    <source>
        <dbReference type="ARBA" id="ARBA00023268"/>
    </source>
</evidence>